<protein>
    <submittedName>
        <fullName evidence="2">Cupin domain-containing protein</fullName>
    </submittedName>
</protein>
<evidence type="ECO:0000259" key="1">
    <source>
        <dbReference type="Pfam" id="PF07883"/>
    </source>
</evidence>
<dbReference type="CDD" id="cd02209">
    <property type="entry name" value="cupin_XRE_C"/>
    <property type="match status" value="1"/>
</dbReference>
<dbReference type="Proteomes" id="UP001597083">
    <property type="component" value="Unassembled WGS sequence"/>
</dbReference>
<accession>A0ABW3CFF8</accession>
<dbReference type="EMBL" id="JBHTIR010002000">
    <property type="protein sequence ID" value="MFD0853244.1"/>
    <property type="molecule type" value="Genomic_DNA"/>
</dbReference>
<keyword evidence="3" id="KW-1185">Reference proteome</keyword>
<sequence>EAVFTPAGHGSRIVRRGSNVGHLYEQLGSLRGEHKRMEPLMVTLTEASEVFPLFQHAGTEFLHMLEGVMVYSHGESRYEMHPGDSLQFDGEGPHGPAELLELPIRFLTITAFGAVEAP</sequence>
<dbReference type="SUPFAM" id="SSF51182">
    <property type="entry name" value="RmlC-like cupins"/>
    <property type="match status" value="1"/>
</dbReference>
<feature type="non-terminal residue" evidence="2">
    <location>
        <position position="1"/>
    </location>
</feature>
<dbReference type="Gene3D" id="2.60.120.10">
    <property type="entry name" value="Jelly Rolls"/>
    <property type="match status" value="1"/>
</dbReference>
<evidence type="ECO:0000313" key="3">
    <source>
        <dbReference type="Proteomes" id="UP001597083"/>
    </source>
</evidence>
<organism evidence="2 3">
    <name type="scientific">Actinomadura adrarensis</name>
    <dbReference type="NCBI Taxonomy" id="1819600"/>
    <lineage>
        <taxon>Bacteria</taxon>
        <taxon>Bacillati</taxon>
        <taxon>Actinomycetota</taxon>
        <taxon>Actinomycetes</taxon>
        <taxon>Streptosporangiales</taxon>
        <taxon>Thermomonosporaceae</taxon>
        <taxon>Actinomadura</taxon>
    </lineage>
</organism>
<feature type="domain" description="Cupin type-2" evidence="1">
    <location>
        <begin position="46"/>
        <end position="109"/>
    </location>
</feature>
<proteinExistence type="predicted"/>
<comment type="caution">
    <text evidence="2">The sequence shown here is derived from an EMBL/GenBank/DDBJ whole genome shotgun (WGS) entry which is preliminary data.</text>
</comment>
<dbReference type="Pfam" id="PF07883">
    <property type="entry name" value="Cupin_2"/>
    <property type="match status" value="1"/>
</dbReference>
<dbReference type="InterPro" id="IPR014710">
    <property type="entry name" value="RmlC-like_jellyroll"/>
</dbReference>
<dbReference type="InterPro" id="IPR011051">
    <property type="entry name" value="RmlC_Cupin_sf"/>
</dbReference>
<name>A0ABW3CFF8_9ACTN</name>
<evidence type="ECO:0000313" key="2">
    <source>
        <dbReference type="EMBL" id="MFD0853244.1"/>
    </source>
</evidence>
<gene>
    <name evidence="2" type="ORF">ACFQ07_13470</name>
</gene>
<reference evidence="3" key="1">
    <citation type="journal article" date="2019" name="Int. J. Syst. Evol. Microbiol.">
        <title>The Global Catalogue of Microorganisms (GCM) 10K type strain sequencing project: providing services to taxonomists for standard genome sequencing and annotation.</title>
        <authorList>
            <consortium name="The Broad Institute Genomics Platform"/>
            <consortium name="The Broad Institute Genome Sequencing Center for Infectious Disease"/>
            <person name="Wu L."/>
            <person name="Ma J."/>
        </authorList>
    </citation>
    <scope>NUCLEOTIDE SEQUENCE [LARGE SCALE GENOMIC DNA]</scope>
    <source>
        <strain evidence="3">JCM 31696</strain>
    </source>
</reference>
<dbReference type="InterPro" id="IPR013096">
    <property type="entry name" value="Cupin_2"/>
</dbReference>